<organism evidence="2 3">
    <name type="scientific">Puccinia sorghi</name>
    <dbReference type="NCBI Taxonomy" id="27349"/>
    <lineage>
        <taxon>Eukaryota</taxon>
        <taxon>Fungi</taxon>
        <taxon>Dikarya</taxon>
        <taxon>Basidiomycota</taxon>
        <taxon>Pucciniomycotina</taxon>
        <taxon>Pucciniomycetes</taxon>
        <taxon>Pucciniales</taxon>
        <taxon>Pucciniaceae</taxon>
        <taxon>Puccinia</taxon>
    </lineage>
</organism>
<dbReference type="AlphaFoldDB" id="A0A0L6URI8"/>
<evidence type="ECO:0000313" key="3">
    <source>
        <dbReference type="Proteomes" id="UP000037035"/>
    </source>
</evidence>
<dbReference type="InterPro" id="IPR054722">
    <property type="entry name" value="PolX-like_BBD"/>
</dbReference>
<keyword evidence="3" id="KW-1185">Reference proteome</keyword>
<sequence>RKSLGVLQTSSGKESLKIEGIGTIRLVNEFEEILLHHILFVPDLVVNLLSVQCLILKDYQVKFLKNFFEIHLKNELKMKGLYVGNLPSLNFENNPILLLKTQNSNENL</sequence>
<comment type="caution">
    <text evidence="2">The sequence shown here is derived from an EMBL/GenBank/DDBJ whole genome shotgun (WGS) entry which is preliminary data.</text>
</comment>
<gene>
    <name evidence="2" type="ORF">VP01_4075g3</name>
</gene>
<evidence type="ECO:0000259" key="1">
    <source>
        <dbReference type="Pfam" id="PF22936"/>
    </source>
</evidence>
<name>A0A0L6URI8_9BASI</name>
<feature type="domain" description="Retrovirus-related Pol polyprotein from transposon TNT 1-94-like beta-barrel" evidence="1">
    <location>
        <begin position="12"/>
        <end position="59"/>
    </location>
</feature>
<feature type="non-terminal residue" evidence="2">
    <location>
        <position position="1"/>
    </location>
</feature>
<dbReference type="VEuPathDB" id="FungiDB:VP01_4075g3"/>
<dbReference type="Proteomes" id="UP000037035">
    <property type="component" value="Unassembled WGS sequence"/>
</dbReference>
<reference evidence="2 3" key="1">
    <citation type="submission" date="2015-08" db="EMBL/GenBank/DDBJ databases">
        <title>Next Generation Sequencing and Analysis of the Genome of Puccinia sorghi L Schw, the Causal Agent of Maize Common Rust.</title>
        <authorList>
            <person name="Rochi L."/>
            <person name="Burguener G."/>
            <person name="Darino M."/>
            <person name="Turjanski A."/>
            <person name="Kreff E."/>
            <person name="Dieguez M.J."/>
            <person name="Sacco F."/>
        </authorList>
    </citation>
    <scope>NUCLEOTIDE SEQUENCE [LARGE SCALE GENOMIC DNA]</scope>
    <source>
        <strain evidence="2 3">RO10H11247</strain>
    </source>
</reference>
<evidence type="ECO:0000313" key="2">
    <source>
        <dbReference type="EMBL" id="KNZ51139.1"/>
    </source>
</evidence>
<accession>A0A0L6URI8</accession>
<dbReference type="Pfam" id="PF22936">
    <property type="entry name" value="Pol_BBD"/>
    <property type="match status" value="1"/>
</dbReference>
<protein>
    <recommendedName>
        <fullName evidence="1">Retrovirus-related Pol polyprotein from transposon TNT 1-94-like beta-barrel domain-containing protein</fullName>
    </recommendedName>
</protein>
<dbReference type="OrthoDB" id="3340343at2759"/>
<dbReference type="EMBL" id="LAVV01009141">
    <property type="protein sequence ID" value="KNZ51139.1"/>
    <property type="molecule type" value="Genomic_DNA"/>
</dbReference>
<proteinExistence type="predicted"/>